<evidence type="ECO:0000259" key="6">
    <source>
        <dbReference type="PROSITE" id="PS50172"/>
    </source>
</evidence>
<feature type="compositionally biased region" description="Basic and acidic residues" evidence="5">
    <location>
        <begin position="497"/>
        <end position="506"/>
    </location>
</feature>
<dbReference type="GO" id="GO:0000466">
    <property type="term" value="P:maturation of 5.8S rRNA from tricistronic rRNA transcript (SSU-rRNA, 5.8S rRNA, LSU-rRNA)"/>
    <property type="evidence" value="ECO:0007669"/>
    <property type="project" value="UniProtKB-UniRule"/>
</dbReference>
<dbReference type="GO" id="GO:0003723">
    <property type="term" value="F:RNA binding"/>
    <property type="evidence" value="ECO:0007669"/>
    <property type="project" value="TreeGrafter"/>
</dbReference>
<dbReference type="Proteomes" id="UP000492821">
    <property type="component" value="Unassembled WGS sequence"/>
</dbReference>
<dbReference type="WBParaSite" id="Pan_g7983.t1">
    <property type="protein sequence ID" value="Pan_g7983.t1"/>
    <property type="gene ID" value="Pan_g7983"/>
</dbReference>
<accession>A0A7E4W8S1</accession>
<dbReference type="Gene3D" id="3.40.50.10190">
    <property type="entry name" value="BRCT domain"/>
    <property type="match status" value="1"/>
</dbReference>
<evidence type="ECO:0000256" key="2">
    <source>
        <dbReference type="ARBA" id="ARBA00022552"/>
    </source>
</evidence>
<dbReference type="InterPro" id="IPR001357">
    <property type="entry name" value="BRCT_dom"/>
</dbReference>
<keyword evidence="1 4" id="KW-0690">Ribosome biogenesis</keyword>
<sequence>MKMKKQYEVGTAAQYISRTAAVKKLQISLKDFQRLCILKGIYPRDPAHKKKANKGSTSNKFREYKTYMKKLVRATSKKEEGKAESLREHKPQFELDHLVKERYPTFASALRDLDDCLNLLFAFAMLPKSKSVKTTVIDDCRRLTAEFLHYVIQSQTLSKSFITIKGTYFQASIMGETVTWIVGHQRSVGKLQDVDLSTMANFVDFYTTLLSFVNFRLYKSIGLIYPPQLVRGKGKTTDEDEDAVYSLAHELVTSSDVQSNDVFSEIDGDEKLQESLKIRSLFKGLKFFLNREVPTENLALIIRNCGGIVSWEHCPNAKYDINYEGITHHVIDRPINEFSLNRSYIQPQWVVDSLNKRQLQPVNLYAPGTRCPDHLSPFVKDERIVANLSAREKVETLGIDPESIDKKRDSVAKPKPIAPAQKKSTLQKIKKQKEVKVTEGQVFQENQQRMLEASGQTKKLRELMIPKKHKTVYKKMQFGIKRQAKEANTLQAKRKRIDAAKAAAEE</sequence>
<evidence type="ECO:0000313" key="8">
    <source>
        <dbReference type="WBParaSite" id="Pan_g7983.t1"/>
    </source>
</evidence>
<dbReference type="PROSITE" id="PS50172">
    <property type="entry name" value="BRCT"/>
    <property type="match status" value="1"/>
</dbReference>
<feature type="domain" description="BRCT" evidence="6">
    <location>
        <begin position="277"/>
        <end position="367"/>
    </location>
</feature>
<dbReference type="SMART" id="SM00292">
    <property type="entry name" value="BRCT"/>
    <property type="match status" value="1"/>
</dbReference>
<dbReference type="SUPFAM" id="SSF52113">
    <property type="entry name" value="BRCT domain"/>
    <property type="match status" value="1"/>
</dbReference>
<dbReference type="Pfam" id="PF06732">
    <property type="entry name" value="Pescadillo_N"/>
    <property type="match status" value="1"/>
</dbReference>
<dbReference type="CDD" id="cd17709">
    <property type="entry name" value="BRCT_pescadillo_like"/>
    <property type="match status" value="1"/>
</dbReference>
<keyword evidence="2 4" id="KW-0698">rRNA processing</keyword>
<dbReference type="PANTHER" id="PTHR12221:SF6">
    <property type="entry name" value="PESCADILLO HOMOLOG"/>
    <property type="match status" value="1"/>
</dbReference>
<name>A0A7E4W8S1_PANRE</name>
<dbReference type="GO" id="GO:0005654">
    <property type="term" value="C:nucleoplasm"/>
    <property type="evidence" value="ECO:0007669"/>
    <property type="project" value="UniProtKB-SubCell"/>
</dbReference>
<evidence type="ECO:0000256" key="4">
    <source>
        <dbReference type="HAMAP-Rule" id="MF_03028"/>
    </source>
</evidence>
<evidence type="ECO:0000256" key="3">
    <source>
        <dbReference type="ARBA" id="ARBA00023242"/>
    </source>
</evidence>
<organism evidence="7 8">
    <name type="scientific">Panagrellus redivivus</name>
    <name type="common">Microworm</name>
    <dbReference type="NCBI Taxonomy" id="6233"/>
    <lineage>
        <taxon>Eukaryota</taxon>
        <taxon>Metazoa</taxon>
        <taxon>Ecdysozoa</taxon>
        <taxon>Nematoda</taxon>
        <taxon>Chromadorea</taxon>
        <taxon>Rhabditida</taxon>
        <taxon>Tylenchina</taxon>
        <taxon>Panagrolaimomorpha</taxon>
        <taxon>Panagrolaimoidea</taxon>
        <taxon>Panagrolaimidae</taxon>
        <taxon>Panagrellus</taxon>
    </lineage>
</organism>
<evidence type="ECO:0000256" key="1">
    <source>
        <dbReference type="ARBA" id="ARBA00022517"/>
    </source>
</evidence>
<comment type="subcellular location">
    <subcellularLocation>
        <location evidence="4">Nucleus</location>
        <location evidence="4">Nucleolus</location>
    </subcellularLocation>
    <subcellularLocation>
        <location evidence="4">Nucleus</location>
        <location evidence="4">Nucleoplasm</location>
    </subcellularLocation>
</comment>
<keyword evidence="3 4" id="KW-0539">Nucleus</keyword>
<dbReference type="InterPro" id="IPR010613">
    <property type="entry name" value="PES"/>
</dbReference>
<proteinExistence type="inferred from homology"/>
<keyword evidence="7" id="KW-1185">Reference proteome</keyword>
<dbReference type="HAMAP" id="MF_03028">
    <property type="entry name" value="Pescadillo"/>
    <property type="match status" value="1"/>
</dbReference>
<evidence type="ECO:0000313" key="7">
    <source>
        <dbReference type="Proteomes" id="UP000492821"/>
    </source>
</evidence>
<dbReference type="GO" id="GO:0030687">
    <property type="term" value="C:preribosome, large subunit precursor"/>
    <property type="evidence" value="ECO:0007669"/>
    <property type="project" value="UniProtKB-UniRule"/>
</dbReference>
<reference evidence="7" key="1">
    <citation type="journal article" date="2013" name="Genetics">
        <title>The draft genome and transcriptome of Panagrellus redivivus are shaped by the harsh demands of a free-living lifestyle.</title>
        <authorList>
            <person name="Srinivasan J."/>
            <person name="Dillman A.R."/>
            <person name="Macchietto M.G."/>
            <person name="Heikkinen L."/>
            <person name="Lakso M."/>
            <person name="Fracchia K.M."/>
            <person name="Antoshechkin I."/>
            <person name="Mortazavi A."/>
            <person name="Wong G."/>
            <person name="Sternberg P.W."/>
        </authorList>
    </citation>
    <scope>NUCLEOTIDE SEQUENCE [LARGE SCALE GENOMIC DNA]</scope>
    <source>
        <strain evidence="7">MT8872</strain>
    </source>
</reference>
<dbReference type="PANTHER" id="PTHR12221">
    <property type="entry name" value="PESCADILLO - RELATED"/>
    <property type="match status" value="1"/>
</dbReference>
<dbReference type="Pfam" id="PF16589">
    <property type="entry name" value="BRCT_2"/>
    <property type="match status" value="1"/>
</dbReference>
<comment type="function">
    <text evidence="4">Required for maturation of ribosomal RNAs and formation of the large ribosomal subunit.</text>
</comment>
<dbReference type="GO" id="GO:0070545">
    <property type="term" value="C:PeBoW complex"/>
    <property type="evidence" value="ECO:0007669"/>
    <property type="project" value="TreeGrafter"/>
</dbReference>
<dbReference type="InterPro" id="IPR036420">
    <property type="entry name" value="BRCT_dom_sf"/>
</dbReference>
<reference evidence="8" key="2">
    <citation type="submission" date="2020-10" db="UniProtKB">
        <authorList>
            <consortium name="WormBaseParasite"/>
        </authorList>
    </citation>
    <scope>IDENTIFICATION</scope>
</reference>
<dbReference type="GO" id="GO:0043021">
    <property type="term" value="F:ribonucleoprotein complex binding"/>
    <property type="evidence" value="ECO:0007669"/>
    <property type="project" value="UniProtKB-UniRule"/>
</dbReference>
<feature type="region of interest" description="Disordered" evidence="5">
    <location>
        <begin position="487"/>
        <end position="506"/>
    </location>
</feature>
<evidence type="ECO:0000256" key="5">
    <source>
        <dbReference type="SAM" id="MobiDB-lite"/>
    </source>
</evidence>
<dbReference type="GO" id="GO:0000463">
    <property type="term" value="P:maturation of LSU-rRNA from tricistronic rRNA transcript (SSU-rRNA, 5.8S rRNA, LSU-rRNA)"/>
    <property type="evidence" value="ECO:0007669"/>
    <property type="project" value="UniProtKB-UniRule"/>
</dbReference>
<comment type="similarity">
    <text evidence="4">Belongs to the pescadillo family.</text>
</comment>
<dbReference type="AlphaFoldDB" id="A0A7E4W8S1"/>
<protein>
    <recommendedName>
        <fullName evidence="4">Pescadillo homolog</fullName>
    </recommendedName>
</protein>